<comment type="pathway">
    <text evidence="1 4">Purine metabolism; IMP biosynthesis via de novo pathway; N(2)-formyl-N(1)-(5-phospho-D-ribosyl)glycinamide from N(1)-(5-phospho-D-ribosyl)glycinamide (10-formyl THF route): step 1/1.</text>
</comment>
<feature type="binding site" evidence="4">
    <location>
        <position position="82"/>
    </location>
    <ligand>
        <name>(6R)-10-formyltetrahydrofolate</name>
        <dbReference type="ChEBI" id="CHEBI:195366"/>
    </ligand>
</feature>
<dbReference type="Proteomes" id="UP000501466">
    <property type="component" value="Chromosome"/>
</dbReference>
<feature type="site" description="Raises pKa of active site His" evidence="4">
    <location>
        <position position="162"/>
    </location>
</feature>
<dbReference type="GO" id="GO:0005829">
    <property type="term" value="C:cytosol"/>
    <property type="evidence" value="ECO:0007669"/>
    <property type="project" value="TreeGrafter"/>
</dbReference>
<keyword evidence="3 4" id="KW-0658">Purine biosynthesis</keyword>
<protein>
    <recommendedName>
        <fullName evidence="4">Phosphoribosylglycinamide formyltransferase</fullName>
        <ecNumber evidence="4">2.1.2.2</ecNumber>
    </recommendedName>
    <alternativeName>
        <fullName evidence="4">5'-phosphoribosylglycinamide transformylase</fullName>
    </alternativeName>
    <alternativeName>
        <fullName evidence="4">GAR transformylase</fullName>
        <shortName evidence="4">GART</shortName>
    </alternativeName>
</protein>
<dbReference type="KEGG" id="tzo:THMIRHAT_11350"/>
<accession>A0A6F8PMQ9</accession>
<dbReference type="HAMAP" id="MF_01930">
    <property type="entry name" value="PurN"/>
    <property type="match status" value="1"/>
</dbReference>
<dbReference type="AlphaFoldDB" id="A0A6F8PMQ9"/>
<organism evidence="6 7">
    <name type="scientific">Thiosulfativibrio zosterae</name>
    <dbReference type="NCBI Taxonomy" id="2675053"/>
    <lineage>
        <taxon>Bacteria</taxon>
        <taxon>Pseudomonadati</taxon>
        <taxon>Pseudomonadota</taxon>
        <taxon>Gammaproteobacteria</taxon>
        <taxon>Thiotrichales</taxon>
        <taxon>Piscirickettsiaceae</taxon>
        <taxon>Thiosulfativibrio</taxon>
    </lineage>
</organism>
<dbReference type="EMBL" id="AP021888">
    <property type="protein sequence ID" value="BBP43389.1"/>
    <property type="molecule type" value="Genomic_DNA"/>
</dbReference>
<dbReference type="Pfam" id="PF00551">
    <property type="entry name" value="Formyl_trans_N"/>
    <property type="match status" value="1"/>
</dbReference>
<dbReference type="InterPro" id="IPR004607">
    <property type="entry name" value="GART"/>
</dbReference>
<dbReference type="NCBIfam" id="TIGR00639">
    <property type="entry name" value="PurN"/>
    <property type="match status" value="1"/>
</dbReference>
<evidence type="ECO:0000256" key="2">
    <source>
        <dbReference type="ARBA" id="ARBA00022679"/>
    </source>
</evidence>
<comment type="function">
    <text evidence="4">Catalyzes the transfer of a formyl group from 10-formyltetrahydrofolate to 5-phospho-ribosyl-glycinamide (GAR), producing 5-phospho-ribosyl-N-formylglycinamide (FGAR) and tetrahydrofolate.</text>
</comment>
<evidence type="ECO:0000256" key="4">
    <source>
        <dbReference type="HAMAP-Rule" id="MF_01930"/>
    </source>
</evidence>
<dbReference type="Gene3D" id="3.40.50.170">
    <property type="entry name" value="Formyl transferase, N-terminal domain"/>
    <property type="match status" value="1"/>
</dbReference>
<evidence type="ECO:0000259" key="5">
    <source>
        <dbReference type="Pfam" id="PF00551"/>
    </source>
</evidence>
<sequence>MPFLGILFFEPLQKIRIVNPMKIAVLISGSGSNLQALIDYQSHAHYEIALVISNRPQAYGLVRAQNANIPTLVLDHTTYADRLTFDKALMAALDDAKIEGVILAGFMRILTPEFTQHFLGRMLNIHPSLLPKYPGLHTHQRALEAKDSQHGVSIHFVTPELDGGPVILQSVIQIADNDTPETLQDKIHQEEYKIYPLVTDWLAQGKIQLVDNQALFNQKVLSAPLVFQHLE</sequence>
<reference evidence="7" key="1">
    <citation type="submission" date="2019-11" db="EMBL/GenBank/DDBJ databases">
        <title>Isolation and characterization of two novel species in the genus Thiomicrorhabdus.</title>
        <authorList>
            <person name="Mochizuki J."/>
            <person name="Kojima H."/>
            <person name="Fukui M."/>
        </authorList>
    </citation>
    <scope>NUCLEOTIDE SEQUENCE [LARGE SCALE GENOMIC DNA]</scope>
    <source>
        <strain evidence="7">AkT22</strain>
    </source>
</reference>
<comment type="catalytic activity">
    <reaction evidence="4">
        <text>N(1)-(5-phospho-beta-D-ribosyl)glycinamide + (6R)-10-formyltetrahydrofolate = N(2)-formyl-N(1)-(5-phospho-beta-D-ribosyl)glycinamide + (6S)-5,6,7,8-tetrahydrofolate + H(+)</text>
        <dbReference type="Rhea" id="RHEA:15053"/>
        <dbReference type="ChEBI" id="CHEBI:15378"/>
        <dbReference type="ChEBI" id="CHEBI:57453"/>
        <dbReference type="ChEBI" id="CHEBI:143788"/>
        <dbReference type="ChEBI" id="CHEBI:147286"/>
        <dbReference type="ChEBI" id="CHEBI:195366"/>
        <dbReference type="EC" id="2.1.2.2"/>
    </reaction>
</comment>
<feature type="binding site" evidence="4">
    <location>
        <position position="124"/>
    </location>
    <ligand>
        <name>(6R)-10-formyltetrahydrofolate</name>
        <dbReference type="ChEBI" id="CHEBI:195366"/>
    </ligand>
</feature>
<feature type="binding site" evidence="4">
    <location>
        <begin position="31"/>
        <end position="33"/>
    </location>
    <ligand>
        <name>N(1)-(5-phospho-beta-D-ribosyl)glycinamide</name>
        <dbReference type="ChEBI" id="CHEBI:143788"/>
    </ligand>
</feature>
<dbReference type="UniPathway" id="UPA00074">
    <property type="reaction ID" value="UER00126"/>
</dbReference>
<dbReference type="GO" id="GO:0004644">
    <property type="term" value="F:phosphoribosylglycinamide formyltransferase activity"/>
    <property type="evidence" value="ECO:0007669"/>
    <property type="project" value="UniProtKB-UniRule"/>
</dbReference>
<proteinExistence type="inferred from homology"/>
<evidence type="ECO:0000313" key="7">
    <source>
        <dbReference type="Proteomes" id="UP000501466"/>
    </source>
</evidence>
<comment type="similarity">
    <text evidence="4">Belongs to the GART family.</text>
</comment>
<dbReference type="PANTHER" id="PTHR43369:SF2">
    <property type="entry name" value="PHOSPHORIBOSYLGLYCINAMIDE FORMYLTRANSFERASE"/>
    <property type="match status" value="1"/>
</dbReference>
<feature type="active site" description="Proton donor" evidence="4">
    <location>
        <position position="126"/>
    </location>
</feature>
<dbReference type="EC" id="2.1.2.2" evidence="4"/>
<evidence type="ECO:0000256" key="3">
    <source>
        <dbReference type="ARBA" id="ARBA00022755"/>
    </source>
</evidence>
<keyword evidence="2 4" id="KW-0808">Transferase</keyword>
<dbReference type="GO" id="GO:0006189">
    <property type="term" value="P:'de novo' IMP biosynthetic process"/>
    <property type="evidence" value="ECO:0007669"/>
    <property type="project" value="UniProtKB-UniRule"/>
</dbReference>
<gene>
    <name evidence="4 6" type="primary">purN</name>
    <name evidence="6" type="ORF">THMIRHAT_11350</name>
</gene>
<evidence type="ECO:0000313" key="6">
    <source>
        <dbReference type="EMBL" id="BBP43389.1"/>
    </source>
</evidence>
<name>A0A6F8PMQ9_9GAMM</name>
<dbReference type="PANTHER" id="PTHR43369">
    <property type="entry name" value="PHOSPHORIBOSYLGLYCINAMIDE FORMYLTRANSFERASE"/>
    <property type="match status" value="1"/>
</dbReference>
<dbReference type="CDD" id="cd08645">
    <property type="entry name" value="FMT_core_GART"/>
    <property type="match status" value="1"/>
</dbReference>
<keyword evidence="7" id="KW-1185">Reference proteome</keyword>
<dbReference type="InterPro" id="IPR002376">
    <property type="entry name" value="Formyl_transf_N"/>
</dbReference>
<dbReference type="InterPro" id="IPR036477">
    <property type="entry name" value="Formyl_transf_N_sf"/>
</dbReference>
<dbReference type="SUPFAM" id="SSF53328">
    <property type="entry name" value="Formyltransferase"/>
    <property type="match status" value="1"/>
</dbReference>
<feature type="domain" description="Formyl transferase N-terminal" evidence="5">
    <location>
        <begin position="21"/>
        <end position="198"/>
    </location>
</feature>
<feature type="binding site" evidence="4">
    <location>
        <begin position="107"/>
        <end position="110"/>
    </location>
    <ligand>
        <name>(6R)-10-formyltetrahydrofolate</name>
        <dbReference type="ChEBI" id="CHEBI:195366"/>
    </ligand>
</feature>
<evidence type="ECO:0000256" key="1">
    <source>
        <dbReference type="ARBA" id="ARBA00005054"/>
    </source>
</evidence>